<accession>A0A1X7AIQ4</accession>
<keyword evidence="1" id="KW-0472">Membrane</keyword>
<keyword evidence="1" id="KW-0812">Transmembrane</keyword>
<organism evidence="3 4">
    <name type="scientific">Parendozoicomonas haliclonae</name>
    <dbReference type="NCBI Taxonomy" id="1960125"/>
    <lineage>
        <taxon>Bacteria</taxon>
        <taxon>Pseudomonadati</taxon>
        <taxon>Pseudomonadota</taxon>
        <taxon>Gammaproteobacteria</taxon>
        <taxon>Oceanospirillales</taxon>
        <taxon>Endozoicomonadaceae</taxon>
        <taxon>Parendozoicomonas</taxon>
    </lineage>
</organism>
<evidence type="ECO:0000313" key="3">
    <source>
        <dbReference type="EMBL" id="SMA45620.1"/>
    </source>
</evidence>
<dbReference type="InterPro" id="IPR013099">
    <property type="entry name" value="K_chnl_dom"/>
</dbReference>
<keyword evidence="3" id="KW-0406">Ion transport</keyword>
<evidence type="ECO:0000256" key="1">
    <source>
        <dbReference type="SAM" id="Phobius"/>
    </source>
</evidence>
<feature type="domain" description="Potassium channel" evidence="2">
    <location>
        <begin position="63"/>
        <end position="137"/>
    </location>
</feature>
<feature type="transmembrane region" description="Helical" evidence="1">
    <location>
        <begin position="48"/>
        <end position="76"/>
    </location>
</feature>
<dbReference type="Gene3D" id="1.10.287.70">
    <property type="match status" value="1"/>
</dbReference>
<reference evidence="3 4" key="1">
    <citation type="submission" date="2017-03" db="EMBL/GenBank/DDBJ databases">
        <authorList>
            <person name="Afonso C.L."/>
            <person name="Miller P.J."/>
            <person name="Scott M.A."/>
            <person name="Spackman E."/>
            <person name="Goraichik I."/>
            <person name="Dimitrov K.M."/>
            <person name="Suarez D.L."/>
            <person name="Swayne D.E."/>
        </authorList>
    </citation>
    <scope>NUCLEOTIDE SEQUENCE [LARGE SCALE GENOMIC DNA]</scope>
    <source>
        <strain evidence="3">SB41UT1</strain>
    </source>
</reference>
<feature type="transmembrane region" description="Helical" evidence="1">
    <location>
        <begin position="120"/>
        <end position="141"/>
    </location>
</feature>
<keyword evidence="3" id="KW-0407">Ion channel</keyword>
<feature type="transmembrane region" description="Helical" evidence="1">
    <location>
        <begin position="6"/>
        <end position="28"/>
    </location>
</feature>
<dbReference type="Proteomes" id="UP000196573">
    <property type="component" value="Unassembled WGS sequence"/>
</dbReference>
<sequence length="146" mass="16129">MLLQAIIFGAFMLVLCVLIHSGGTAALVRYFRYESRFAKRIFGDFTGILALSCIAVFLLCLHILQVLLWAGVYWGLINSPAITSFADAFYFSIITYTTVGYGDIVIAGEGRLLSGIESMIGILMFGWSTAILFMAVQKIWFDQSSS</sequence>
<dbReference type="OrthoDB" id="9813518at2"/>
<dbReference type="EMBL" id="FWPT01000004">
    <property type="protein sequence ID" value="SMA45620.1"/>
    <property type="molecule type" value="Genomic_DNA"/>
</dbReference>
<keyword evidence="1" id="KW-1133">Transmembrane helix</keyword>
<dbReference type="GO" id="GO:0034220">
    <property type="term" value="P:monoatomic ion transmembrane transport"/>
    <property type="evidence" value="ECO:0007669"/>
    <property type="project" value="UniProtKB-KW"/>
</dbReference>
<proteinExistence type="predicted"/>
<name>A0A1X7AIQ4_9GAMM</name>
<dbReference type="Pfam" id="PF07885">
    <property type="entry name" value="Ion_trans_2"/>
    <property type="match status" value="1"/>
</dbReference>
<evidence type="ECO:0000313" key="4">
    <source>
        <dbReference type="Proteomes" id="UP000196573"/>
    </source>
</evidence>
<keyword evidence="3" id="KW-0813">Transport</keyword>
<keyword evidence="4" id="KW-1185">Reference proteome</keyword>
<dbReference type="SUPFAM" id="SSF81324">
    <property type="entry name" value="Voltage-gated potassium channels"/>
    <property type="match status" value="1"/>
</dbReference>
<gene>
    <name evidence="3" type="ORF">EHSB41UT_01964</name>
</gene>
<evidence type="ECO:0000259" key="2">
    <source>
        <dbReference type="Pfam" id="PF07885"/>
    </source>
</evidence>
<dbReference type="AlphaFoldDB" id="A0A1X7AIQ4"/>
<feature type="transmembrane region" description="Helical" evidence="1">
    <location>
        <begin position="88"/>
        <end position="108"/>
    </location>
</feature>
<protein>
    <submittedName>
        <fullName evidence="3">Voltage-gated potassium channel</fullName>
    </submittedName>
</protein>
<dbReference type="RefSeq" id="WP_087109320.1">
    <property type="nucleotide sequence ID" value="NZ_CBCSCN010000002.1"/>
</dbReference>